<keyword evidence="10" id="KW-1185">Reference proteome</keyword>
<evidence type="ECO:0000256" key="4">
    <source>
        <dbReference type="ARBA" id="ARBA00022801"/>
    </source>
</evidence>
<comment type="cofactor">
    <cofactor evidence="1">
        <name>a divalent metal cation</name>
        <dbReference type="ChEBI" id="CHEBI:60240"/>
    </cofactor>
</comment>
<dbReference type="Pfam" id="PF03755">
    <property type="entry name" value="YicC-like_N"/>
    <property type="match status" value="1"/>
</dbReference>
<dbReference type="EMBL" id="VWOX01000005">
    <property type="protein sequence ID" value="KAA5543852.1"/>
    <property type="molecule type" value="Genomic_DNA"/>
</dbReference>
<dbReference type="InterPro" id="IPR013551">
    <property type="entry name" value="YicC-like_C"/>
</dbReference>
<dbReference type="PANTHER" id="PTHR30636:SF3">
    <property type="entry name" value="UPF0701 PROTEIN YICC"/>
    <property type="match status" value="1"/>
</dbReference>
<dbReference type="InterPro" id="IPR005229">
    <property type="entry name" value="YicC/YloC-like"/>
</dbReference>
<evidence type="ECO:0000313" key="9">
    <source>
        <dbReference type="EMBL" id="KAA5543852.1"/>
    </source>
</evidence>
<feature type="domain" description="Endoribonuclease YicC-like C-terminal" evidence="8">
    <location>
        <begin position="191"/>
        <end position="317"/>
    </location>
</feature>
<feature type="region of interest" description="Disordered" evidence="6">
    <location>
        <begin position="1"/>
        <end position="20"/>
    </location>
</feature>
<dbReference type="NCBIfam" id="TIGR00255">
    <property type="entry name" value="YicC/YloC family endoribonuclease"/>
    <property type="match status" value="1"/>
</dbReference>
<evidence type="ECO:0000256" key="5">
    <source>
        <dbReference type="ARBA" id="ARBA00035648"/>
    </source>
</evidence>
<keyword evidence="2" id="KW-0540">Nuclease</keyword>
<dbReference type="InterPro" id="IPR013527">
    <property type="entry name" value="YicC-like_N"/>
</dbReference>
<evidence type="ECO:0000259" key="8">
    <source>
        <dbReference type="Pfam" id="PF08340"/>
    </source>
</evidence>
<keyword evidence="4" id="KW-0378">Hydrolase</keyword>
<evidence type="ECO:0000259" key="7">
    <source>
        <dbReference type="Pfam" id="PF03755"/>
    </source>
</evidence>
<gene>
    <name evidence="9" type="ORF">FYK55_11830</name>
</gene>
<dbReference type="AlphaFoldDB" id="A0A5M6DC04"/>
<proteinExistence type="inferred from homology"/>
<dbReference type="GO" id="GO:0016787">
    <property type="term" value="F:hydrolase activity"/>
    <property type="evidence" value="ECO:0007669"/>
    <property type="project" value="UniProtKB-KW"/>
</dbReference>
<dbReference type="Pfam" id="PF08340">
    <property type="entry name" value="YicC-like_C"/>
    <property type="match status" value="1"/>
</dbReference>
<feature type="domain" description="Endoribonuclease YicC-like N-terminal" evidence="7">
    <location>
        <begin position="12"/>
        <end position="173"/>
    </location>
</feature>
<comment type="similarity">
    <text evidence="5">Belongs to the YicC/YloC family.</text>
</comment>
<dbReference type="Proteomes" id="UP000324479">
    <property type="component" value="Unassembled WGS sequence"/>
</dbReference>
<organism evidence="9 10">
    <name type="scientific">Roseiconus nitratireducens</name>
    <dbReference type="NCBI Taxonomy" id="2605748"/>
    <lineage>
        <taxon>Bacteria</taxon>
        <taxon>Pseudomonadati</taxon>
        <taxon>Planctomycetota</taxon>
        <taxon>Planctomycetia</taxon>
        <taxon>Pirellulales</taxon>
        <taxon>Pirellulaceae</taxon>
        <taxon>Roseiconus</taxon>
    </lineage>
</organism>
<protein>
    <submittedName>
        <fullName evidence="9">YicC family protein</fullName>
    </submittedName>
</protein>
<evidence type="ECO:0000256" key="1">
    <source>
        <dbReference type="ARBA" id="ARBA00001968"/>
    </source>
</evidence>
<evidence type="ECO:0000256" key="2">
    <source>
        <dbReference type="ARBA" id="ARBA00022722"/>
    </source>
</evidence>
<keyword evidence="3" id="KW-0255">Endonuclease</keyword>
<name>A0A5M6DC04_9BACT</name>
<evidence type="ECO:0000256" key="3">
    <source>
        <dbReference type="ARBA" id="ARBA00022759"/>
    </source>
</evidence>
<reference evidence="9 10" key="1">
    <citation type="submission" date="2019-08" db="EMBL/GenBank/DDBJ databases">
        <authorList>
            <person name="Dhanesh K."/>
            <person name="Kumar G."/>
            <person name="Sasikala C."/>
            <person name="Venkata Ramana C."/>
        </authorList>
    </citation>
    <scope>NUCLEOTIDE SEQUENCE [LARGE SCALE GENOMIC DNA]</scope>
    <source>
        <strain evidence="9 10">JC645</strain>
    </source>
</reference>
<sequence length="317" mass="34633">MSTMTKPSVSNVRSMTGQGHAVGPCELGQVHVELRTVNHRGFKCSIRCSDALGGKEAAIESVVKASVRRGSVHVSVSLERSDDDPPARINSGVLASYVRQCQDIIASVQEQGRDAGPTLSLEISGLTSLPGVLSSTTATVSDPDRWWPDVRNVLSVALEKLVSMRQQEGANMAQTLQAECDLIAAELQTVRTLAPRANENYRARLQGKVQRTLAEHDLKVDRVDLLREVQIYADRSDVSEEITRLESHLQLFASVLTSPGGDSGDEPTGRKLDFITQEMFRETNTIGSKAGDPEVSARVVEIKCAIERMRELVQNLE</sequence>
<dbReference type="GO" id="GO:0004521">
    <property type="term" value="F:RNA endonuclease activity"/>
    <property type="evidence" value="ECO:0007669"/>
    <property type="project" value="InterPro"/>
</dbReference>
<comment type="caution">
    <text evidence="9">The sequence shown here is derived from an EMBL/GenBank/DDBJ whole genome shotgun (WGS) entry which is preliminary data.</text>
</comment>
<feature type="compositionally biased region" description="Polar residues" evidence="6">
    <location>
        <begin position="1"/>
        <end position="17"/>
    </location>
</feature>
<accession>A0A5M6DC04</accession>
<evidence type="ECO:0000313" key="10">
    <source>
        <dbReference type="Proteomes" id="UP000324479"/>
    </source>
</evidence>
<dbReference type="PANTHER" id="PTHR30636">
    <property type="entry name" value="UPF0701 PROTEIN YICC"/>
    <property type="match status" value="1"/>
</dbReference>
<evidence type="ECO:0000256" key="6">
    <source>
        <dbReference type="SAM" id="MobiDB-lite"/>
    </source>
</evidence>